<organism evidence="5 6">
    <name type="scientific">Williamsia limnetica</name>
    <dbReference type="NCBI Taxonomy" id="882452"/>
    <lineage>
        <taxon>Bacteria</taxon>
        <taxon>Bacillati</taxon>
        <taxon>Actinomycetota</taxon>
        <taxon>Actinomycetes</taxon>
        <taxon>Mycobacteriales</taxon>
        <taxon>Nocardiaceae</taxon>
        <taxon>Williamsia</taxon>
    </lineage>
</organism>
<evidence type="ECO:0000256" key="2">
    <source>
        <dbReference type="SAM" id="MobiDB-lite"/>
    </source>
</evidence>
<evidence type="ECO:0000313" key="5">
    <source>
        <dbReference type="EMBL" id="PYE16281.1"/>
    </source>
</evidence>
<feature type="region of interest" description="Disordered" evidence="2">
    <location>
        <begin position="27"/>
        <end position="47"/>
    </location>
</feature>
<keyword evidence="6" id="KW-1185">Reference proteome</keyword>
<dbReference type="GO" id="GO:0042597">
    <property type="term" value="C:periplasmic space"/>
    <property type="evidence" value="ECO:0007669"/>
    <property type="project" value="UniProtKB-ARBA"/>
</dbReference>
<dbReference type="GO" id="GO:0043190">
    <property type="term" value="C:ATP-binding cassette (ABC) transporter complex"/>
    <property type="evidence" value="ECO:0007669"/>
    <property type="project" value="InterPro"/>
</dbReference>
<dbReference type="PANTHER" id="PTHR30290:SF38">
    <property type="entry name" value="D,D-DIPEPTIDE-BINDING PERIPLASMIC PROTEIN DDPA-RELATED"/>
    <property type="match status" value="1"/>
</dbReference>
<comment type="caution">
    <text evidence="5">The sequence shown here is derived from an EMBL/GenBank/DDBJ whole genome shotgun (WGS) entry which is preliminary data.</text>
</comment>
<name>A0A318RK95_WILLI</name>
<dbReference type="PANTHER" id="PTHR30290">
    <property type="entry name" value="PERIPLASMIC BINDING COMPONENT OF ABC TRANSPORTER"/>
    <property type="match status" value="1"/>
</dbReference>
<evidence type="ECO:0000259" key="4">
    <source>
        <dbReference type="Pfam" id="PF00496"/>
    </source>
</evidence>
<dbReference type="PIRSF" id="PIRSF002741">
    <property type="entry name" value="MppA"/>
    <property type="match status" value="1"/>
</dbReference>
<evidence type="ECO:0000313" key="6">
    <source>
        <dbReference type="Proteomes" id="UP000247591"/>
    </source>
</evidence>
<dbReference type="OrthoDB" id="9046151at2"/>
<dbReference type="Proteomes" id="UP000247591">
    <property type="component" value="Unassembled WGS sequence"/>
</dbReference>
<feature type="chain" id="PRO_5038861664" evidence="3">
    <location>
        <begin position="33"/>
        <end position="522"/>
    </location>
</feature>
<dbReference type="SUPFAM" id="SSF53850">
    <property type="entry name" value="Periplasmic binding protein-like II"/>
    <property type="match status" value="1"/>
</dbReference>
<dbReference type="EMBL" id="QJSP01000008">
    <property type="protein sequence ID" value="PYE16281.1"/>
    <property type="molecule type" value="Genomic_DNA"/>
</dbReference>
<evidence type="ECO:0000256" key="3">
    <source>
        <dbReference type="SAM" id="SignalP"/>
    </source>
</evidence>
<dbReference type="RefSeq" id="WP_110470168.1">
    <property type="nucleotide sequence ID" value="NZ_QJSP01000008.1"/>
</dbReference>
<proteinExistence type="predicted"/>
<feature type="domain" description="Solute-binding protein family 5" evidence="4">
    <location>
        <begin position="91"/>
        <end position="443"/>
    </location>
</feature>
<evidence type="ECO:0000256" key="1">
    <source>
        <dbReference type="ARBA" id="ARBA00022729"/>
    </source>
</evidence>
<gene>
    <name evidence="5" type="ORF">DFR67_10832</name>
</gene>
<dbReference type="AlphaFoldDB" id="A0A318RK95"/>
<dbReference type="Pfam" id="PF00496">
    <property type="entry name" value="SBP_bac_5"/>
    <property type="match status" value="1"/>
</dbReference>
<dbReference type="Gene3D" id="3.40.190.10">
    <property type="entry name" value="Periplasmic binding protein-like II"/>
    <property type="match status" value="1"/>
</dbReference>
<keyword evidence="1 3" id="KW-0732">Signal</keyword>
<protein>
    <submittedName>
        <fullName evidence="5">Peptide/nickel transport system substrate-binding protein</fullName>
    </submittedName>
</protein>
<dbReference type="PROSITE" id="PS51257">
    <property type="entry name" value="PROKAR_LIPOPROTEIN"/>
    <property type="match status" value="1"/>
</dbReference>
<dbReference type="GO" id="GO:0015833">
    <property type="term" value="P:peptide transport"/>
    <property type="evidence" value="ECO:0007669"/>
    <property type="project" value="TreeGrafter"/>
</dbReference>
<dbReference type="InterPro" id="IPR030678">
    <property type="entry name" value="Peptide/Ni-bd"/>
</dbReference>
<accession>A0A318RK95</accession>
<dbReference type="GO" id="GO:1904680">
    <property type="term" value="F:peptide transmembrane transporter activity"/>
    <property type="evidence" value="ECO:0007669"/>
    <property type="project" value="TreeGrafter"/>
</dbReference>
<sequence length="522" mass="55647">MIRQRRLLTATLAMLCSAAMLVTACSSSPNQAGSSEDEGAPVPGGTVNAIQVSEPRTLDPATMGNVWATQAMLGNALYGTLMINNPETLAVEYKMAEDFSSTDGGATYTMKLRPGLEFTDGTPLDAEAVKFNWDRAKDPKLGSGASKVSPQIAQTTVVDPTTLTVAMVAPNSHFDQAVITSALNWIASPTALQKSRAEFDAAPVGAGPFTLSEWSRQNQIVLNKNPGYWDAPKPYVDSISFRFVPDTAQRFNAVVSGAADISAESNPKSLEDAAAQNLKTDLVETGGGQYLAMNTRRAPFDDPRARQAVSLALDLDALNTIVYSGAGDVPNTLFPEVSPFYSDIALRETNKAEAQALFDELAAEGKPVNFDFTSFSSTENKMAAEGVQSQLSAFNNVEVGVKNVDSTAIQSVVGQRDFQMVVTSANIIDPDTELWVSFHSKSSGNMTGISDPQLDAALDAGRVGATVEERKAAYDTVQERLAEVVPGVFYIRSTPSVMAAAKTKGVDLYGLGSPLPEELWVN</sequence>
<reference evidence="5 6" key="1">
    <citation type="submission" date="2018-06" db="EMBL/GenBank/DDBJ databases">
        <title>Genomic Encyclopedia of Type Strains, Phase IV (KMG-IV): sequencing the most valuable type-strain genomes for metagenomic binning, comparative biology and taxonomic classification.</title>
        <authorList>
            <person name="Goeker M."/>
        </authorList>
    </citation>
    <scope>NUCLEOTIDE SEQUENCE [LARGE SCALE GENOMIC DNA]</scope>
    <source>
        <strain evidence="5 6">DSM 45521</strain>
    </source>
</reference>
<feature type="signal peptide" evidence="3">
    <location>
        <begin position="1"/>
        <end position="32"/>
    </location>
</feature>
<dbReference type="Gene3D" id="3.10.105.10">
    <property type="entry name" value="Dipeptide-binding Protein, Domain 3"/>
    <property type="match status" value="1"/>
</dbReference>
<dbReference type="CDD" id="cd00995">
    <property type="entry name" value="PBP2_NikA_DppA_OppA_like"/>
    <property type="match status" value="1"/>
</dbReference>
<dbReference type="InterPro" id="IPR000914">
    <property type="entry name" value="SBP_5_dom"/>
</dbReference>
<dbReference type="InterPro" id="IPR039424">
    <property type="entry name" value="SBP_5"/>
</dbReference>